<evidence type="ECO:0000313" key="1">
    <source>
        <dbReference type="EMBL" id="VAW60732.1"/>
    </source>
</evidence>
<name>A0A3B0XBE0_9ZZZZ</name>
<organism evidence="1">
    <name type="scientific">hydrothermal vent metagenome</name>
    <dbReference type="NCBI Taxonomy" id="652676"/>
    <lineage>
        <taxon>unclassified sequences</taxon>
        <taxon>metagenomes</taxon>
        <taxon>ecological metagenomes</taxon>
    </lineage>
</organism>
<gene>
    <name evidence="1" type="ORF">MNBD_GAMMA10-1457</name>
</gene>
<reference evidence="1" key="1">
    <citation type="submission" date="2018-06" db="EMBL/GenBank/DDBJ databases">
        <authorList>
            <person name="Zhirakovskaya E."/>
        </authorList>
    </citation>
    <scope>NUCLEOTIDE SEQUENCE</scope>
</reference>
<protein>
    <submittedName>
        <fullName evidence="1">Uncharacterized protein</fullName>
    </submittedName>
</protein>
<dbReference type="AlphaFoldDB" id="A0A3B0XBE0"/>
<sequence>MLFSVLLIFSIYLFWPGRYEKPVTREEGAQHMMSALFELLESYMLKNGMYPSNE</sequence>
<accession>A0A3B0XBE0</accession>
<proteinExistence type="predicted"/>
<dbReference type="EMBL" id="UOFJ01000012">
    <property type="protein sequence ID" value="VAW60732.1"/>
    <property type="molecule type" value="Genomic_DNA"/>
</dbReference>